<gene>
    <name evidence="2" type="ORF">M0811_04385</name>
</gene>
<dbReference type="EMBL" id="JAPDFW010000033">
    <property type="protein sequence ID" value="KAJ5079364.1"/>
    <property type="molecule type" value="Genomic_DNA"/>
</dbReference>
<dbReference type="InterPro" id="IPR006594">
    <property type="entry name" value="LisH"/>
</dbReference>
<protein>
    <submittedName>
        <fullName evidence="2">Lish domain-containing protein fopnl</fullName>
    </submittedName>
</protein>
<evidence type="ECO:0000256" key="1">
    <source>
        <dbReference type="SAM" id="MobiDB-lite"/>
    </source>
</evidence>
<dbReference type="OrthoDB" id="5970631at2759"/>
<organism evidence="2 3">
    <name type="scientific">Anaeramoeba ignava</name>
    <name type="common">Anaerobic marine amoeba</name>
    <dbReference type="NCBI Taxonomy" id="1746090"/>
    <lineage>
        <taxon>Eukaryota</taxon>
        <taxon>Metamonada</taxon>
        <taxon>Anaeramoebidae</taxon>
        <taxon>Anaeramoeba</taxon>
    </lineage>
</organism>
<sequence length="138" mass="16210">MENENSNLKQIIYESLEKDGVIDELRTKLRKSIFSQLQEEQTKNDNKKKWTENQLHCLQLIQEFLFKNELSSTLYVLESEANFTNYEQIPETNLYNSDLEKIIKEIQSVSSVNETDEDQVNDAQIQKEVDDESLSDDI</sequence>
<accession>A0A9Q0RI28</accession>
<dbReference type="Proteomes" id="UP001149090">
    <property type="component" value="Unassembled WGS sequence"/>
</dbReference>
<proteinExistence type="predicted"/>
<reference evidence="2" key="1">
    <citation type="submission" date="2022-10" db="EMBL/GenBank/DDBJ databases">
        <title>Novel sulphate-reducing endosymbionts in the free-living metamonad Anaeramoeba.</title>
        <authorList>
            <person name="Jerlstrom-Hultqvist J."/>
            <person name="Cepicka I."/>
            <person name="Gallot-Lavallee L."/>
            <person name="Salas-Leiva D."/>
            <person name="Curtis B.A."/>
            <person name="Zahonova K."/>
            <person name="Pipaliya S."/>
            <person name="Dacks J."/>
            <person name="Roger A.J."/>
        </authorList>
    </citation>
    <scope>NUCLEOTIDE SEQUENCE</scope>
    <source>
        <strain evidence="2">BMAN</strain>
    </source>
</reference>
<feature type="compositionally biased region" description="Acidic residues" evidence="1">
    <location>
        <begin position="129"/>
        <end position="138"/>
    </location>
</feature>
<dbReference type="PROSITE" id="PS50896">
    <property type="entry name" value="LISH"/>
    <property type="match status" value="1"/>
</dbReference>
<dbReference type="AlphaFoldDB" id="A0A9Q0RI28"/>
<feature type="region of interest" description="Disordered" evidence="1">
    <location>
        <begin position="112"/>
        <end position="138"/>
    </location>
</feature>
<evidence type="ECO:0000313" key="2">
    <source>
        <dbReference type="EMBL" id="KAJ5079364.1"/>
    </source>
</evidence>
<keyword evidence="3" id="KW-1185">Reference proteome</keyword>
<comment type="caution">
    <text evidence="2">The sequence shown here is derived from an EMBL/GenBank/DDBJ whole genome shotgun (WGS) entry which is preliminary data.</text>
</comment>
<evidence type="ECO:0000313" key="3">
    <source>
        <dbReference type="Proteomes" id="UP001149090"/>
    </source>
</evidence>
<name>A0A9Q0RI28_ANAIG</name>